<dbReference type="SUPFAM" id="SSF56112">
    <property type="entry name" value="Protein kinase-like (PK-like)"/>
    <property type="match status" value="1"/>
</dbReference>
<keyword evidence="1" id="KW-0808">Transferase</keyword>
<gene>
    <name evidence="6" type="ORF">EV702DRAFT_1155010</name>
</gene>
<evidence type="ECO:0000256" key="1">
    <source>
        <dbReference type="ARBA" id="ARBA00022679"/>
    </source>
</evidence>
<dbReference type="PANTHER" id="PTHR11042">
    <property type="entry name" value="EUKARYOTIC TRANSLATION INITIATION FACTOR 2-ALPHA KINASE EIF2-ALPHA KINASE -RELATED"/>
    <property type="match status" value="1"/>
</dbReference>
<evidence type="ECO:0000313" key="7">
    <source>
        <dbReference type="Proteomes" id="UP000714275"/>
    </source>
</evidence>
<keyword evidence="2" id="KW-0547">Nucleotide-binding</keyword>
<keyword evidence="3" id="KW-0418">Kinase</keyword>
<proteinExistence type="predicted"/>
<dbReference type="GO" id="GO:0005829">
    <property type="term" value="C:cytosol"/>
    <property type="evidence" value="ECO:0007669"/>
    <property type="project" value="TreeGrafter"/>
</dbReference>
<dbReference type="GO" id="GO:1990625">
    <property type="term" value="P:negative regulation of cytoplasmic translational initiation in response to stress"/>
    <property type="evidence" value="ECO:0007669"/>
    <property type="project" value="TreeGrafter"/>
</dbReference>
<name>A0A9P7CWJ3_9AGAM</name>
<dbReference type="PANTHER" id="PTHR11042:SF136">
    <property type="entry name" value="EIF-2-ALPHA KINASE GCN2"/>
    <property type="match status" value="1"/>
</dbReference>
<keyword evidence="7" id="KW-1185">Reference proteome</keyword>
<dbReference type="AlphaFoldDB" id="A0A9P7CWJ3"/>
<feature type="domain" description="Protein kinase" evidence="5">
    <location>
        <begin position="1"/>
        <end position="117"/>
    </location>
</feature>
<dbReference type="InterPro" id="IPR000719">
    <property type="entry name" value="Prot_kinase_dom"/>
</dbReference>
<dbReference type="GO" id="GO:0005634">
    <property type="term" value="C:nucleus"/>
    <property type="evidence" value="ECO:0007669"/>
    <property type="project" value="TreeGrafter"/>
</dbReference>
<organism evidence="6 7">
    <name type="scientific">Suillus placidus</name>
    <dbReference type="NCBI Taxonomy" id="48579"/>
    <lineage>
        <taxon>Eukaryota</taxon>
        <taxon>Fungi</taxon>
        <taxon>Dikarya</taxon>
        <taxon>Basidiomycota</taxon>
        <taxon>Agaricomycotina</taxon>
        <taxon>Agaricomycetes</taxon>
        <taxon>Agaricomycetidae</taxon>
        <taxon>Boletales</taxon>
        <taxon>Suillineae</taxon>
        <taxon>Suillaceae</taxon>
        <taxon>Suillus</taxon>
    </lineage>
</organism>
<protein>
    <recommendedName>
        <fullName evidence="5">Protein kinase domain-containing protein</fullName>
    </recommendedName>
</protein>
<dbReference type="Proteomes" id="UP000714275">
    <property type="component" value="Unassembled WGS sequence"/>
</dbReference>
<evidence type="ECO:0000313" key="6">
    <source>
        <dbReference type="EMBL" id="KAG1764069.1"/>
    </source>
</evidence>
<dbReference type="OrthoDB" id="341578at2759"/>
<evidence type="ECO:0000256" key="4">
    <source>
        <dbReference type="ARBA" id="ARBA00022840"/>
    </source>
</evidence>
<dbReference type="InterPro" id="IPR050339">
    <property type="entry name" value="CC_SR_Kinase"/>
</dbReference>
<keyword evidence="4" id="KW-0067">ATP-binding</keyword>
<dbReference type="PROSITE" id="PS50011">
    <property type="entry name" value="PROTEIN_KINASE_DOM"/>
    <property type="match status" value="1"/>
</dbReference>
<evidence type="ECO:0000259" key="5">
    <source>
        <dbReference type="PROSITE" id="PS50011"/>
    </source>
</evidence>
<accession>A0A9P7CWJ3</accession>
<evidence type="ECO:0000256" key="2">
    <source>
        <dbReference type="ARBA" id="ARBA00022741"/>
    </source>
</evidence>
<dbReference type="EMBL" id="JABBWD010000134">
    <property type="protein sequence ID" value="KAG1764069.1"/>
    <property type="molecule type" value="Genomic_DNA"/>
</dbReference>
<dbReference type="Gene3D" id="1.10.510.10">
    <property type="entry name" value="Transferase(Phosphotransferase) domain 1"/>
    <property type="match status" value="1"/>
</dbReference>
<dbReference type="GO" id="GO:0004694">
    <property type="term" value="F:eukaryotic translation initiation factor 2alpha kinase activity"/>
    <property type="evidence" value="ECO:0007669"/>
    <property type="project" value="TreeGrafter"/>
</dbReference>
<evidence type="ECO:0000256" key="3">
    <source>
        <dbReference type="ARBA" id="ARBA00022777"/>
    </source>
</evidence>
<dbReference type="InterPro" id="IPR011009">
    <property type="entry name" value="Kinase-like_dom_sf"/>
</dbReference>
<comment type="caution">
    <text evidence="6">The sequence shown here is derived from an EMBL/GenBank/DDBJ whole genome shotgun (WGS) entry which is preliminary data.</text>
</comment>
<reference evidence="6" key="1">
    <citation type="journal article" date="2020" name="New Phytol.">
        <title>Comparative genomics reveals dynamic genome evolution in host specialist ectomycorrhizal fungi.</title>
        <authorList>
            <person name="Lofgren L.A."/>
            <person name="Nguyen N.H."/>
            <person name="Vilgalys R."/>
            <person name="Ruytinx J."/>
            <person name="Liao H.L."/>
            <person name="Branco S."/>
            <person name="Kuo A."/>
            <person name="LaButti K."/>
            <person name="Lipzen A."/>
            <person name="Andreopoulos W."/>
            <person name="Pangilinan J."/>
            <person name="Riley R."/>
            <person name="Hundley H."/>
            <person name="Na H."/>
            <person name="Barry K."/>
            <person name="Grigoriev I.V."/>
            <person name="Stajich J.E."/>
            <person name="Kennedy P.G."/>
        </authorList>
    </citation>
    <scope>NUCLEOTIDE SEQUENCE</scope>
    <source>
        <strain evidence="6">DOB743</strain>
    </source>
</reference>
<dbReference type="Pfam" id="PF00069">
    <property type="entry name" value="Pkinase"/>
    <property type="match status" value="1"/>
</dbReference>
<dbReference type="GO" id="GO:0005524">
    <property type="term" value="F:ATP binding"/>
    <property type="evidence" value="ECO:0007669"/>
    <property type="project" value="UniProtKB-KW"/>
</dbReference>
<sequence length="117" mass="12987">MIIEAWRLFYQIFDALVHMGSSFTRDIKLTNIFIDGKGDCKAGDFDSATSSLAAVDPSDLSPSVVHSDSELMLGLSHIVGTKLYIVPEVQSRKRGPHNHYKADMYSLGVSYFLDCLL</sequence>